<dbReference type="EMBL" id="CP018632">
    <property type="protein sequence ID" value="ASJ76852.1"/>
    <property type="molecule type" value="Genomic_DNA"/>
</dbReference>
<evidence type="ECO:0000313" key="3">
    <source>
        <dbReference type="Proteomes" id="UP000250079"/>
    </source>
</evidence>
<sequence>MTDFRVCALVPVYNHPGTITKVCRELSDMGMPVLLVDDGCSAPNAKELDQLSTGQDVHLLRLEDNHGKGYAVRAGLVKAESLGFTHALQLDADAQHAQSSLSAFLQQGESHPQTLFAGYACYDDSVPKSRFYGRYLTHVWVWINTLSLSIRDSMCGVRLYPLTEINCLLAHHDCTDRMAFDTEVLVRWYWSGRPLSNLPVEVHYPVGGVSHFSLFRDNRDITMMHTRLFFGMLLRLPVLSWRKLRTATNTGRQ</sequence>
<protein>
    <recommendedName>
        <fullName evidence="1">Glycosyltransferase 2-like domain-containing protein</fullName>
    </recommendedName>
</protein>
<dbReference type="SUPFAM" id="SSF53448">
    <property type="entry name" value="Nucleotide-diphospho-sugar transferases"/>
    <property type="match status" value="1"/>
</dbReference>
<feature type="domain" description="Glycosyltransferase 2-like" evidence="1">
    <location>
        <begin position="8"/>
        <end position="130"/>
    </location>
</feature>
<dbReference type="RefSeq" id="WP_088921566.1">
    <property type="nucleotide sequence ID" value="NZ_CP018632.1"/>
</dbReference>
<evidence type="ECO:0000259" key="1">
    <source>
        <dbReference type="Pfam" id="PF00535"/>
    </source>
</evidence>
<dbReference type="Pfam" id="PF00535">
    <property type="entry name" value="Glycos_transf_2"/>
    <property type="match status" value="1"/>
</dbReference>
<gene>
    <name evidence="2" type="ORF">IMCC3135_34060</name>
</gene>
<reference evidence="2 3" key="1">
    <citation type="submission" date="2016-12" db="EMBL/GenBank/DDBJ databases">
        <authorList>
            <person name="Song W.-J."/>
            <person name="Kurnit D.M."/>
        </authorList>
    </citation>
    <scope>NUCLEOTIDE SEQUENCE [LARGE SCALE GENOMIC DNA]</scope>
    <source>
        <strain evidence="2 3">IMCC3135</strain>
    </source>
</reference>
<dbReference type="GO" id="GO:0006487">
    <property type="term" value="P:protein N-linked glycosylation"/>
    <property type="evidence" value="ECO:0007669"/>
    <property type="project" value="TreeGrafter"/>
</dbReference>
<organism evidence="2 3">
    <name type="scientific">Granulosicoccus antarcticus IMCC3135</name>
    <dbReference type="NCBI Taxonomy" id="1192854"/>
    <lineage>
        <taxon>Bacteria</taxon>
        <taxon>Pseudomonadati</taxon>
        <taxon>Pseudomonadota</taxon>
        <taxon>Gammaproteobacteria</taxon>
        <taxon>Chromatiales</taxon>
        <taxon>Granulosicoccaceae</taxon>
        <taxon>Granulosicoccus</taxon>
    </lineage>
</organism>
<proteinExistence type="predicted"/>
<dbReference type="InterPro" id="IPR001173">
    <property type="entry name" value="Glyco_trans_2-like"/>
</dbReference>
<dbReference type="InterPro" id="IPR029044">
    <property type="entry name" value="Nucleotide-diphossugar_trans"/>
</dbReference>
<accession>A0A2Z2NZI5</accession>
<name>A0A2Z2NZI5_9GAMM</name>
<keyword evidence="3" id="KW-1185">Reference proteome</keyword>
<dbReference type="Gene3D" id="3.90.550.10">
    <property type="entry name" value="Spore Coat Polysaccharide Biosynthesis Protein SpsA, Chain A"/>
    <property type="match status" value="1"/>
</dbReference>
<dbReference type="OrthoDB" id="9811884at2"/>
<dbReference type="AlphaFoldDB" id="A0A2Z2NZI5"/>
<dbReference type="CDD" id="cd04179">
    <property type="entry name" value="DPM_DPG-synthase_like"/>
    <property type="match status" value="1"/>
</dbReference>
<dbReference type="Proteomes" id="UP000250079">
    <property type="component" value="Chromosome"/>
</dbReference>
<dbReference type="PANTHER" id="PTHR10859:SF91">
    <property type="entry name" value="DOLICHYL-PHOSPHATE BETA-GLUCOSYLTRANSFERASE"/>
    <property type="match status" value="1"/>
</dbReference>
<evidence type="ECO:0000313" key="2">
    <source>
        <dbReference type="EMBL" id="ASJ76852.1"/>
    </source>
</evidence>
<dbReference type="PANTHER" id="PTHR10859">
    <property type="entry name" value="GLYCOSYL TRANSFERASE"/>
    <property type="match status" value="1"/>
</dbReference>
<dbReference type="KEGG" id="gai:IMCC3135_34060"/>